<gene>
    <name evidence="3" type="ORF">RHSIM_Rhsim06G0215900</name>
</gene>
<dbReference type="InterPro" id="IPR044824">
    <property type="entry name" value="MAIN-like"/>
</dbReference>
<dbReference type="OrthoDB" id="1572276at2759"/>
<dbReference type="PANTHER" id="PTHR46033">
    <property type="entry name" value="PROTEIN MAIN-LIKE 2"/>
    <property type="match status" value="1"/>
</dbReference>
<dbReference type="EMBL" id="WJXA01000006">
    <property type="protein sequence ID" value="KAF7140027.1"/>
    <property type="molecule type" value="Genomic_DNA"/>
</dbReference>
<feature type="region of interest" description="Disordered" evidence="1">
    <location>
        <begin position="736"/>
        <end position="763"/>
    </location>
</feature>
<sequence length="798" mass="88621">MESPEEQQTLIHEVRNKRVISQKEEQPTTTRIARYLKPIADNSNPPFPIPTSTPLLSEIFPHDILDWPTKVIFKGWNSPQRKWQQWVESLAEKHGSVWKQTGICDAITGSVYKVQFNSDLLLGLAEFWCPEINTFVFPWGEAGLTLEDVAILGGLPVVGEGIGVSVSEELVGIVEEMERQREKILKSRAKKAAHSEWIKRFMEEEGGSEFEHAGFLSLWLSRFVFPSVTGGEVIGRHVFPIAAALSKGKPVALAPAVLGNLYKDLRELKEKAMDSATICVSAPFQLLQLWAFEHFPLISPTPISLHPGEPRIARWNKLNLEINQPLVRSALQLAENFKWRPYAADLENWRHPSYYKETEQSLCYSSNLDVELRSYFQCLKASELVSVDGCKEKYLPNRVAMQFGMDQDIPSDVSSLNFTSENVRFFVPPKLFEPGVSGRYMKWWKDMMVNREAVMQRRNELMSTFSMRFKEGGNGEGFHGSSASKNAIASGEARKSNVSMVSKILEGLGKLSSVSTKLDTNKKGESDSSGILSGTEDQISSDSSDSSDDDYVPIATHYKNNGEGCPAMDSKVSSSGHAKKSKVSIGSHTPKSSGRLKSSPVSTKPNLKQNHDAKSFEIPSGRKEQIACDSSDDDNVPIATRFNLHHDVPETADSSHQEFSCNQSQNVVSSTPKTPGENSRKRKLHATPEGISQEEVTKKPTKGVAKEVKVEVGEVGCSVNEPIEIDELAGVVNRPKKGRERTKGVAEGETRRKAGESLGNPIDLDNYMDIDACGYQKGGLDLQRRVEKIEKLLGVNHD</sequence>
<feature type="domain" description="Aminotransferase-like plant mobile" evidence="2">
    <location>
        <begin position="102"/>
        <end position="444"/>
    </location>
</feature>
<dbReference type="PANTHER" id="PTHR46033:SF83">
    <property type="entry name" value="PROTEIN MAINTENANCE OF MERISTEMS-LIKE"/>
    <property type="match status" value="1"/>
</dbReference>
<feature type="compositionally biased region" description="Polar residues" evidence="1">
    <location>
        <begin position="527"/>
        <end position="538"/>
    </location>
</feature>
<keyword evidence="4" id="KW-1185">Reference proteome</keyword>
<dbReference type="GO" id="GO:0010073">
    <property type="term" value="P:meristem maintenance"/>
    <property type="evidence" value="ECO:0007669"/>
    <property type="project" value="InterPro"/>
</dbReference>
<feature type="region of interest" description="Disordered" evidence="1">
    <location>
        <begin position="516"/>
        <end position="634"/>
    </location>
</feature>
<feature type="region of interest" description="Disordered" evidence="1">
    <location>
        <begin position="651"/>
        <end position="702"/>
    </location>
</feature>
<evidence type="ECO:0000259" key="2">
    <source>
        <dbReference type="Pfam" id="PF10536"/>
    </source>
</evidence>
<reference evidence="3" key="1">
    <citation type="submission" date="2019-11" db="EMBL/GenBank/DDBJ databases">
        <authorList>
            <person name="Liu Y."/>
            <person name="Hou J."/>
            <person name="Li T.-Q."/>
            <person name="Guan C.-H."/>
            <person name="Wu X."/>
            <person name="Wu H.-Z."/>
            <person name="Ling F."/>
            <person name="Zhang R."/>
            <person name="Shi X.-G."/>
            <person name="Ren J.-P."/>
            <person name="Chen E.-F."/>
            <person name="Sun J.-M."/>
        </authorList>
    </citation>
    <scope>NUCLEOTIDE SEQUENCE</scope>
    <source>
        <strain evidence="3">Adult_tree_wgs_1</strain>
        <tissue evidence="3">Leaves</tissue>
    </source>
</reference>
<proteinExistence type="predicted"/>
<dbReference type="AlphaFoldDB" id="A0A834LKV0"/>
<name>A0A834LKV0_RHOSS</name>
<feature type="compositionally biased region" description="Basic and acidic residues" evidence="1">
    <location>
        <begin position="741"/>
        <end position="755"/>
    </location>
</feature>
<organism evidence="3 4">
    <name type="scientific">Rhododendron simsii</name>
    <name type="common">Sims's rhododendron</name>
    <dbReference type="NCBI Taxonomy" id="118357"/>
    <lineage>
        <taxon>Eukaryota</taxon>
        <taxon>Viridiplantae</taxon>
        <taxon>Streptophyta</taxon>
        <taxon>Embryophyta</taxon>
        <taxon>Tracheophyta</taxon>
        <taxon>Spermatophyta</taxon>
        <taxon>Magnoliopsida</taxon>
        <taxon>eudicotyledons</taxon>
        <taxon>Gunneridae</taxon>
        <taxon>Pentapetalae</taxon>
        <taxon>asterids</taxon>
        <taxon>Ericales</taxon>
        <taxon>Ericaceae</taxon>
        <taxon>Ericoideae</taxon>
        <taxon>Rhodoreae</taxon>
        <taxon>Rhododendron</taxon>
    </lineage>
</organism>
<feature type="compositionally biased region" description="Basic and acidic residues" evidence="1">
    <location>
        <begin position="609"/>
        <end position="626"/>
    </location>
</feature>
<evidence type="ECO:0000256" key="1">
    <source>
        <dbReference type="SAM" id="MobiDB-lite"/>
    </source>
</evidence>
<comment type="caution">
    <text evidence="3">The sequence shown here is derived from an EMBL/GenBank/DDBJ whole genome shotgun (WGS) entry which is preliminary data.</text>
</comment>
<accession>A0A834LKV0</accession>
<dbReference type="Pfam" id="PF10536">
    <property type="entry name" value="PMD"/>
    <property type="match status" value="1"/>
</dbReference>
<feature type="compositionally biased region" description="Polar residues" evidence="1">
    <location>
        <begin position="657"/>
        <end position="677"/>
    </location>
</feature>
<dbReference type="Proteomes" id="UP000626092">
    <property type="component" value="Unassembled WGS sequence"/>
</dbReference>
<dbReference type="InterPro" id="IPR019557">
    <property type="entry name" value="AminoTfrase-like_pln_mobile"/>
</dbReference>
<evidence type="ECO:0000313" key="3">
    <source>
        <dbReference type="EMBL" id="KAF7140027.1"/>
    </source>
</evidence>
<feature type="compositionally biased region" description="Polar residues" evidence="1">
    <location>
        <begin position="584"/>
        <end position="608"/>
    </location>
</feature>
<protein>
    <recommendedName>
        <fullName evidence="2">Aminotransferase-like plant mobile domain-containing protein</fullName>
    </recommendedName>
</protein>
<evidence type="ECO:0000313" key="4">
    <source>
        <dbReference type="Proteomes" id="UP000626092"/>
    </source>
</evidence>